<reference evidence="2" key="2">
    <citation type="submission" date="2016-11" db="UniProtKB">
        <authorList>
            <consortium name="WormBaseParasite"/>
        </authorList>
    </citation>
    <scope>IDENTIFICATION</scope>
</reference>
<organism evidence="1 2">
    <name type="scientific">Loa loa</name>
    <name type="common">Eye worm</name>
    <name type="synonym">Filaria loa</name>
    <dbReference type="NCBI Taxonomy" id="7209"/>
    <lineage>
        <taxon>Eukaryota</taxon>
        <taxon>Metazoa</taxon>
        <taxon>Ecdysozoa</taxon>
        <taxon>Nematoda</taxon>
        <taxon>Chromadorea</taxon>
        <taxon>Rhabditida</taxon>
        <taxon>Spirurina</taxon>
        <taxon>Spiruromorpha</taxon>
        <taxon>Filarioidea</taxon>
        <taxon>Onchocercidae</taxon>
        <taxon>Loa</taxon>
    </lineage>
</organism>
<keyword evidence="1" id="KW-1185">Reference proteome</keyword>
<evidence type="ECO:0000313" key="1">
    <source>
        <dbReference type="Proteomes" id="UP000095285"/>
    </source>
</evidence>
<proteinExistence type="predicted"/>
<protein>
    <submittedName>
        <fullName evidence="2">Secreted protein</fullName>
    </submittedName>
</protein>
<accession>A0A1I7W3I1</accession>
<dbReference type="AlphaFoldDB" id="A0A1I7W3I1"/>
<dbReference type="WBParaSite" id="EN70_928">
    <property type="protein sequence ID" value="EN70_928"/>
    <property type="gene ID" value="EN70_928"/>
</dbReference>
<reference evidence="1" key="1">
    <citation type="submission" date="2012-04" db="EMBL/GenBank/DDBJ databases">
        <title>The Genome Sequence of Loa loa.</title>
        <authorList>
            <consortium name="The Broad Institute Genome Sequencing Platform"/>
            <consortium name="Broad Institute Genome Sequencing Center for Infectious Disease"/>
            <person name="Nutman T.B."/>
            <person name="Fink D.L."/>
            <person name="Russ C."/>
            <person name="Young S."/>
            <person name="Zeng Q."/>
            <person name="Gargeya S."/>
            <person name="Alvarado L."/>
            <person name="Berlin A."/>
            <person name="Chapman S.B."/>
            <person name="Chen Z."/>
            <person name="Freedman E."/>
            <person name="Gellesch M."/>
            <person name="Goldberg J."/>
            <person name="Griggs A."/>
            <person name="Gujja S."/>
            <person name="Heilman E.R."/>
            <person name="Heiman D."/>
            <person name="Howarth C."/>
            <person name="Mehta T."/>
            <person name="Neiman D."/>
            <person name="Pearson M."/>
            <person name="Roberts A."/>
            <person name="Saif S."/>
            <person name="Shea T."/>
            <person name="Shenoy N."/>
            <person name="Sisk P."/>
            <person name="Stolte C."/>
            <person name="Sykes S."/>
            <person name="White J."/>
            <person name="Yandava C."/>
            <person name="Haas B."/>
            <person name="Henn M.R."/>
            <person name="Nusbaum C."/>
            <person name="Birren B."/>
        </authorList>
    </citation>
    <scope>NUCLEOTIDE SEQUENCE [LARGE SCALE GENOMIC DNA]</scope>
</reference>
<sequence length="80" mass="8691">MCISVLVPVPVPVCVPVLAFVRSLAHQLPATLHSTSIHSTIQSETRDQKSPNAGIYRVAVWLAGCQHIGQRLSSLPSWFS</sequence>
<evidence type="ECO:0000313" key="2">
    <source>
        <dbReference type="WBParaSite" id="EN70_928"/>
    </source>
</evidence>
<name>A0A1I7W3I1_LOALO</name>
<dbReference type="Proteomes" id="UP000095285">
    <property type="component" value="Unassembled WGS sequence"/>
</dbReference>